<dbReference type="EMBL" id="JAHSPG010000014">
    <property type="protein sequence ID" value="MBV4359071.1"/>
    <property type="molecule type" value="Genomic_DNA"/>
</dbReference>
<sequence length="150" mass="17571">MFKVKRNQKPTSPLYPFWNSVVQVIQTRLKCLARWCEQKTRLWSKQRWQTVLIVFSTASFIISGWIIHTALVNTNEVISVQEIIKVPPMAPIERNTNNTRKTLLCLQQLKHNLDSLKESNKPGFEELIRREPHLLDSLNGLIELYTEQSK</sequence>
<reference evidence="2" key="1">
    <citation type="submission" date="2021-06" db="EMBL/GenBank/DDBJ databases">
        <authorList>
            <person name="Huq M.A."/>
        </authorList>
    </citation>
    <scope>NUCLEOTIDE SEQUENCE</scope>
    <source>
        <strain evidence="2">MAH-26</strain>
    </source>
</reference>
<dbReference type="AlphaFoldDB" id="A0A9E2W8V3"/>
<comment type="caution">
    <text evidence="2">The sequence shown here is derived from an EMBL/GenBank/DDBJ whole genome shotgun (WGS) entry which is preliminary data.</text>
</comment>
<keyword evidence="1" id="KW-1133">Transmembrane helix</keyword>
<dbReference type="Proteomes" id="UP000812270">
    <property type="component" value="Unassembled WGS sequence"/>
</dbReference>
<evidence type="ECO:0000256" key="1">
    <source>
        <dbReference type="SAM" id="Phobius"/>
    </source>
</evidence>
<evidence type="ECO:0000313" key="3">
    <source>
        <dbReference type="Proteomes" id="UP000812270"/>
    </source>
</evidence>
<protein>
    <submittedName>
        <fullName evidence="2">Uncharacterized protein</fullName>
    </submittedName>
</protein>
<name>A0A9E2W8V3_9BACT</name>
<evidence type="ECO:0000313" key="2">
    <source>
        <dbReference type="EMBL" id="MBV4359071.1"/>
    </source>
</evidence>
<dbReference type="RefSeq" id="WP_217792918.1">
    <property type="nucleotide sequence ID" value="NZ_JAHSPG010000014.1"/>
</dbReference>
<gene>
    <name evidence="2" type="ORF">KTO63_18025</name>
</gene>
<keyword evidence="3" id="KW-1185">Reference proteome</keyword>
<keyword evidence="1" id="KW-0472">Membrane</keyword>
<accession>A0A9E2W8V3</accession>
<proteinExistence type="predicted"/>
<feature type="transmembrane region" description="Helical" evidence="1">
    <location>
        <begin position="48"/>
        <end position="67"/>
    </location>
</feature>
<organism evidence="2 3">
    <name type="scientific">Pinibacter aurantiacus</name>
    <dbReference type="NCBI Taxonomy" id="2851599"/>
    <lineage>
        <taxon>Bacteria</taxon>
        <taxon>Pseudomonadati</taxon>
        <taxon>Bacteroidota</taxon>
        <taxon>Chitinophagia</taxon>
        <taxon>Chitinophagales</taxon>
        <taxon>Chitinophagaceae</taxon>
        <taxon>Pinibacter</taxon>
    </lineage>
</organism>
<keyword evidence="1" id="KW-0812">Transmembrane</keyword>